<evidence type="ECO:0000313" key="1">
    <source>
        <dbReference type="EMBL" id="KAH9422882.1"/>
    </source>
</evidence>
<dbReference type="Proteomes" id="UP000887458">
    <property type="component" value="Unassembled WGS sequence"/>
</dbReference>
<proteinExistence type="predicted"/>
<reference evidence="1 2" key="1">
    <citation type="journal article" date="2018" name="J. Allergy Clin. Immunol.">
        <title>High-quality assembly of Dermatophagoides pteronyssinus genome and transcriptome reveals a wide range of novel allergens.</title>
        <authorList>
            <person name="Liu X.Y."/>
            <person name="Yang K.Y."/>
            <person name="Wang M.Q."/>
            <person name="Kwok J.S."/>
            <person name="Zeng X."/>
            <person name="Yang Z."/>
            <person name="Xiao X.J."/>
            <person name="Lau C.P."/>
            <person name="Li Y."/>
            <person name="Huang Z.M."/>
            <person name="Ba J.G."/>
            <person name="Yim A.K."/>
            <person name="Ouyang C.Y."/>
            <person name="Ngai S.M."/>
            <person name="Chan T.F."/>
            <person name="Leung E.L."/>
            <person name="Liu L."/>
            <person name="Liu Z.G."/>
            <person name="Tsui S.K."/>
        </authorList>
    </citation>
    <scope>NUCLEOTIDE SEQUENCE [LARGE SCALE GENOMIC DNA]</scope>
    <source>
        <strain evidence="1">Derp</strain>
    </source>
</reference>
<dbReference type="EMBL" id="NJHN03000035">
    <property type="protein sequence ID" value="KAH9422882.1"/>
    <property type="molecule type" value="Genomic_DNA"/>
</dbReference>
<keyword evidence="2" id="KW-1185">Reference proteome</keyword>
<name>A0ABQ8JKB0_DERPT</name>
<gene>
    <name evidence="1" type="ORF">DERP_008145</name>
</gene>
<comment type="caution">
    <text evidence="1">The sequence shown here is derived from an EMBL/GenBank/DDBJ whole genome shotgun (WGS) entry which is preliminary data.</text>
</comment>
<accession>A0ABQ8JKB0</accession>
<sequence>MALANSDYDIDRFSLYKCRSPRNGTHLNQIFRKKTKIKKEKRDIIFFQQKKSIFYPQTNTQTE</sequence>
<reference evidence="1 2" key="2">
    <citation type="journal article" date="2022" name="Mol. Biol. Evol.">
        <title>Comparative Genomics Reveals Insights into the Divergent Evolution of Astigmatic Mites and Household Pest Adaptations.</title>
        <authorList>
            <person name="Xiong Q."/>
            <person name="Wan A.T."/>
            <person name="Liu X."/>
            <person name="Fung C.S."/>
            <person name="Xiao X."/>
            <person name="Malainual N."/>
            <person name="Hou J."/>
            <person name="Wang L."/>
            <person name="Wang M."/>
            <person name="Yang K.Y."/>
            <person name="Cui Y."/>
            <person name="Leung E.L."/>
            <person name="Nong W."/>
            <person name="Shin S.K."/>
            <person name="Au S.W."/>
            <person name="Jeong K.Y."/>
            <person name="Chew F.T."/>
            <person name="Hui J.H."/>
            <person name="Leung T.F."/>
            <person name="Tungtrongchitr A."/>
            <person name="Zhong N."/>
            <person name="Liu Z."/>
            <person name="Tsui S.K."/>
        </authorList>
    </citation>
    <scope>NUCLEOTIDE SEQUENCE [LARGE SCALE GENOMIC DNA]</scope>
    <source>
        <strain evidence="1">Derp</strain>
    </source>
</reference>
<protein>
    <submittedName>
        <fullName evidence="1">Uncharacterized protein</fullName>
    </submittedName>
</protein>
<organism evidence="1 2">
    <name type="scientific">Dermatophagoides pteronyssinus</name>
    <name type="common">European house dust mite</name>
    <dbReference type="NCBI Taxonomy" id="6956"/>
    <lineage>
        <taxon>Eukaryota</taxon>
        <taxon>Metazoa</taxon>
        <taxon>Ecdysozoa</taxon>
        <taxon>Arthropoda</taxon>
        <taxon>Chelicerata</taxon>
        <taxon>Arachnida</taxon>
        <taxon>Acari</taxon>
        <taxon>Acariformes</taxon>
        <taxon>Sarcoptiformes</taxon>
        <taxon>Astigmata</taxon>
        <taxon>Psoroptidia</taxon>
        <taxon>Analgoidea</taxon>
        <taxon>Pyroglyphidae</taxon>
        <taxon>Dermatophagoidinae</taxon>
        <taxon>Dermatophagoides</taxon>
    </lineage>
</organism>
<evidence type="ECO:0000313" key="2">
    <source>
        <dbReference type="Proteomes" id="UP000887458"/>
    </source>
</evidence>